<keyword evidence="4" id="KW-1185">Reference proteome</keyword>
<dbReference type="InterPro" id="IPR010754">
    <property type="entry name" value="OPA3-like"/>
</dbReference>
<comment type="caution">
    <text evidence="3">The sequence shown here is derived from an EMBL/GenBank/DDBJ whole genome shotgun (WGS) entry which is preliminary data.</text>
</comment>
<comment type="similarity">
    <text evidence="1">Belongs to the OPA3 family.</text>
</comment>
<dbReference type="PANTHER" id="PTHR12499:SF0">
    <property type="entry name" value="OPTIC ATROPHY 3 PROTEIN"/>
    <property type="match status" value="1"/>
</dbReference>
<dbReference type="Proteomes" id="UP001432322">
    <property type="component" value="Unassembled WGS sequence"/>
</dbReference>
<dbReference type="GO" id="GO:0019216">
    <property type="term" value="P:regulation of lipid metabolic process"/>
    <property type="evidence" value="ECO:0007669"/>
    <property type="project" value="TreeGrafter"/>
</dbReference>
<evidence type="ECO:0000256" key="1">
    <source>
        <dbReference type="ARBA" id="ARBA00007584"/>
    </source>
</evidence>
<evidence type="ECO:0000313" key="3">
    <source>
        <dbReference type="EMBL" id="GMT11127.1"/>
    </source>
</evidence>
<dbReference type="AlphaFoldDB" id="A0AAV5UYC1"/>
<organism evidence="3 4">
    <name type="scientific">Pristionchus fissidentatus</name>
    <dbReference type="NCBI Taxonomy" id="1538716"/>
    <lineage>
        <taxon>Eukaryota</taxon>
        <taxon>Metazoa</taxon>
        <taxon>Ecdysozoa</taxon>
        <taxon>Nematoda</taxon>
        <taxon>Chromadorea</taxon>
        <taxon>Rhabditida</taxon>
        <taxon>Rhabditina</taxon>
        <taxon>Diplogasteromorpha</taxon>
        <taxon>Diplogasteroidea</taxon>
        <taxon>Neodiplogasteridae</taxon>
        <taxon>Pristionchus</taxon>
    </lineage>
</organism>
<dbReference type="PANTHER" id="PTHR12499">
    <property type="entry name" value="OPTIC ATROPHY 3 PROTEIN OPA3"/>
    <property type="match status" value="1"/>
</dbReference>
<proteinExistence type="inferred from homology"/>
<keyword evidence="2" id="KW-0175">Coiled coil</keyword>
<dbReference type="EMBL" id="BTSY01000001">
    <property type="protein sequence ID" value="GMT11127.1"/>
    <property type="molecule type" value="Genomic_DNA"/>
</dbReference>
<protein>
    <recommendedName>
        <fullName evidence="5">OPA3-like protein</fullName>
    </recommendedName>
</protein>
<dbReference type="GO" id="GO:0005739">
    <property type="term" value="C:mitochondrion"/>
    <property type="evidence" value="ECO:0007669"/>
    <property type="project" value="TreeGrafter"/>
</dbReference>
<evidence type="ECO:0000256" key="2">
    <source>
        <dbReference type="ARBA" id="ARBA00023054"/>
    </source>
</evidence>
<dbReference type="Pfam" id="PF07047">
    <property type="entry name" value="OPA3"/>
    <property type="match status" value="1"/>
</dbReference>
<reference evidence="3" key="1">
    <citation type="submission" date="2023-10" db="EMBL/GenBank/DDBJ databases">
        <title>Genome assembly of Pristionchus species.</title>
        <authorList>
            <person name="Yoshida K."/>
            <person name="Sommer R.J."/>
        </authorList>
    </citation>
    <scope>NUCLEOTIDE SEQUENCE</scope>
    <source>
        <strain evidence="3">RS5133</strain>
    </source>
</reference>
<sequence length="285" mass="30977">MGLPAIQLVMIAARQVSKPIAEAFISYGKNHPQFRNRVLIPVGRSLVHLTTRLRMKRLGLGSPTSVAPVSEAIALEQASDFIQQIVLFSYSVGVFAGYYYYTKWFSSEALKMDEFEKWKEDAQKEQDELLARIKRLEDALIAAKWKLPPLPEPVKKEDAPAPTAAAASTAAAPAANGAAAVAILSKEAASSPALSSPTPSTPPSSASSSLSSYLRFPRISSLPLDSASKIVLEGESYTFCRRNNSISLERGDPDLRFLRFKPKENPKYSPGFVGLSERAAGYIIG</sequence>
<evidence type="ECO:0008006" key="5">
    <source>
        <dbReference type="Google" id="ProtNLM"/>
    </source>
</evidence>
<name>A0AAV5UYC1_9BILA</name>
<accession>A0AAV5UYC1</accession>
<evidence type="ECO:0000313" key="4">
    <source>
        <dbReference type="Proteomes" id="UP001432322"/>
    </source>
</evidence>
<gene>
    <name evidence="3" type="ORF">PFISCL1PPCAC_2424</name>
</gene>